<organism evidence="2 3">
    <name type="scientific">Pedobacter psychrophilus</name>
    <dbReference type="NCBI Taxonomy" id="1826909"/>
    <lineage>
        <taxon>Bacteria</taxon>
        <taxon>Pseudomonadati</taxon>
        <taxon>Bacteroidota</taxon>
        <taxon>Sphingobacteriia</taxon>
        <taxon>Sphingobacteriales</taxon>
        <taxon>Sphingobacteriaceae</taxon>
        <taxon>Pedobacter</taxon>
    </lineage>
</organism>
<keyword evidence="1" id="KW-0732">Signal</keyword>
<feature type="chain" id="PRO_5008100488" description="DUF4878 domain-containing protein" evidence="1">
    <location>
        <begin position="26"/>
        <end position="142"/>
    </location>
</feature>
<dbReference type="RefSeq" id="WP_068821615.1">
    <property type="nucleotide sequence ID" value="NZ_LWHJ01000022.1"/>
</dbReference>
<reference evidence="2 3" key="1">
    <citation type="submission" date="2016-04" db="EMBL/GenBank/DDBJ databases">
        <authorList>
            <person name="Evans L.H."/>
            <person name="Alamgir A."/>
            <person name="Owens N."/>
            <person name="Weber N.D."/>
            <person name="Virtaneva K."/>
            <person name="Barbian K."/>
            <person name="Babar A."/>
            <person name="Rosenke K."/>
        </authorList>
    </citation>
    <scope>NUCLEOTIDE SEQUENCE [LARGE SCALE GENOMIC DNA]</scope>
    <source>
        <strain evidence="2 3">CCM 8644</strain>
    </source>
</reference>
<dbReference type="SUPFAM" id="SSF54427">
    <property type="entry name" value="NTF2-like"/>
    <property type="match status" value="1"/>
</dbReference>
<dbReference type="OrthoDB" id="764454at2"/>
<dbReference type="Proteomes" id="UP000078459">
    <property type="component" value="Unassembled WGS sequence"/>
</dbReference>
<feature type="signal peptide" evidence="1">
    <location>
        <begin position="1"/>
        <end position="25"/>
    </location>
</feature>
<evidence type="ECO:0008006" key="4">
    <source>
        <dbReference type="Google" id="ProtNLM"/>
    </source>
</evidence>
<reference evidence="2 3" key="2">
    <citation type="submission" date="2016-06" db="EMBL/GenBank/DDBJ databases">
        <title>Pedobacter psychrophilus sp. nov., isolated from Antarctic fragmentary rock.</title>
        <authorList>
            <person name="Svec P."/>
        </authorList>
    </citation>
    <scope>NUCLEOTIDE SEQUENCE [LARGE SCALE GENOMIC DNA]</scope>
    <source>
        <strain evidence="2 3">CCM 8644</strain>
    </source>
</reference>
<comment type="caution">
    <text evidence="2">The sequence shown here is derived from an EMBL/GenBank/DDBJ whole genome shotgun (WGS) entry which is preliminary data.</text>
</comment>
<evidence type="ECO:0000313" key="3">
    <source>
        <dbReference type="Proteomes" id="UP000078459"/>
    </source>
</evidence>
<proteinExistence type="predicted"/>
<evidence type="ECO:0000256" key="1">
    <source>
        <dbReference type="SAM" id="SignalP"/>
    </source>
</evidence>
<name>A0A179DH27_9SPHI</name>
<accession>A0A179DH27</accession>
<keyword evidence="3" id="KW-1185">Reference proteome</keyword>
<dbReference type="AlphaFoldDB" id="A0A179DH27"/>
<dbReference type="Gene3D" id="3.10.450.50">
    <property type="match status" value="1"/>
</dbReference>
<protein>
    <recommendedName>
        <fullName evidence="4">DUF4878 domain-containing protein</fullName>
    </recommendedName>
</protein>
<gene>
    <name evidence="2" type="ORF">A5893_05350</name>
</gene>
<evidence type="ECO:0000313" key="2">
    <source>
        <dbReference type="EMBL" id="OAQ40377.1"/>
    </source>
</evidence>
<sequence length="142" mass="16038">MKTLTIKTILLAFVAIVGFSSLTKADDLKDRNIQYSVNSFVNKIKTGKSADLASILSEDVKFNMSRNGKIMTHGKKEELDFNKKNANVIQQCKVETATLVNTENYSLVKVSSIYEGFTREDFVTLIKTKNDWKITDVTTNFK</sequence>
<dbReference type="EMBL" id="LWHJ01000022">
    <property type="protein sequence ID" value="OAQ40377.1"/>
    <property type="molecule type" value="Genomic_DNA"/>
</dbReference>
<dbReference type="InterPro" id="IPR039437">
    <property type="entry name" value="FrzH/put_lumazine-bd"/>
</dbReference>
<dbReference type="Pfam" id="PF12893">
    <property type="entry name" value="Lumazine_bd_2"/>
    <property type="match status" value="1"/>
</dbReference>
<dbReference type="InterPro" id="IPR032710">
    <property type="entry name" value="NTF2-like_dom_sf"/>
</dbReference>